<evidence type="ECO:0000313" key="8">
    <source>
        <dbReference type="EMBL" id="MDQ9169227.1"/>
    </source>
</evidence>
<proteinExistence type="inferred from homology"/>
<evidence type="ECO:0000259" key="6">
    <source>
        <dbReference type="PROSITE" id="PS51898"/>
    </source>
</evidence>
<keyword evidence="2" id="KW-0229">DNA integration</keyword>
<evidence type="ECO:0000256" key="1">
    <source>
        <dbReference type="ARBA" id="ARBA00008857"/>
    </source>
</evidence>
<dbReference type="RefSeq" id="WP_338435080.1">
    <property type="nucleotide sequence ID" value="NZ_JAUYVH010000001.1"/>
</dbReference>
<evidence type="ECO:0000259" key="7">
    <source>
        <dbReference type="PROSITE" id="PS51900"/>
    </source>
</evidence>
<gene>
    <name evidence="8" type="ORF">Q8A64_02260</name>
</gene>
<evidence type="ECO:0000256" key="3">
    <source>
        <dbReference type="ARBA" id="ARBA00023125"/>
    </source>
</evidence>
<comment type="similarity">
    <text evidence="1">Belongs to the 'phage' integrase family.</text>
</comment>
<dbReference type="Gene3D" id="1.10.443.10">
    <property type="entry name" value="Intergrase catalytic core"/>
    <property type="match status" value="1"/>
</dbReference>
<keyword evidence="3 5" id="KW-0238">DNA-binding</keyword>
<dbReference type="EMBL" id="JAUYVH010000001">
    <property type="protein sequence ID" value="MDQ9169227.1"/>
    <property type="molecule type" value="Genomic_DNA"/>
</dbReference>
<keyword evidence="9" id="KW-1185">Reference proteome</keyword>
<evidence type="ECO:0000256" key="5">
    <source>
        <dbReference type="PROSITE-ProRule" id="PRU01248"/>
    </source>
</evidence>
<dbReference type="PANTHER" id="PTHR30349:SF64">
    <property type="entry name" value="PROPHAGE INTEGRASE INTD-RELATED"/>
    <property type="match status" value="1"/>
</dbReference>
<dbReference type="InterPro" id="IPR002104">
    <property type="entry name" value="Integrase_catalytic"/>
</dbReference>
<keyword evidence="4" id="KW-0233">DNA recombination</keyword>
<dbReference type="PANTHER" id="PTHR30349">
    <property type="entry name" value="PHAGE INTEGRASE-RELATED"/>
    <property type="match status" value="1"/>
</dbReference>
<accession>A0ABU1BK31</accession>
<dbReference type="InterPro" id="IPR013762">
    <property type="entry name" value="Integrase-like_cat_sf"/>
</dbReference>
<reference evidence="8 9" key="1">
    <citation type="submission" date="2023-08" db="EMBL/GenBank/DDBJ databases">
        <title>Oxalobacteraceae gen .nov., isolated from river sludge outside the plant.</title>
        <authorList>
            <person name="Zhao S.Y."/>
        </authorList>
    </citation>
    <scope>NUCLEOTIDE SEQUENCE [LARGE SCALE GENOMIC DNA]</scope>
    <source>
        <strain evidence="8 9">R-40</strain>
    </source>
</reference>
<name>A0ABU1BK31_9BURK</name>
<dbReference type="PROSITE" id="PS51900">
    <property type="entry name" value="CB"/>
    <property type="match status" value="1"/>
</dbReference>
<dbReference type="CDD" id="cd00397">
    <property type="entry name" value="DNA_BRE_C"/>
    <property type="match status" value="1"/>
</dbReference>
<dbReference type="InterPro" id="IPR050090">
    <property type="entry name" value="Tyrosine_recombinase_XerCD"/>
</dbReference>
<dbReference type="InterPro" id="IPR044068">
    <property type="entry name" value="CB"/>
</dbReference>
<dbReference type="Gene3D" id="1.10.150.130">
    <property type="match status" value="1"/>
</dbReference>
<comment type="caution">
    <text evidence="8">The sequence shown here is derived from an EMBL/GenBank/DDBJ whole genome shotgun (WGS) entry which is preliminary data.</text>
</comment>
<dbReference type="InterPro" id="IPR004107">
    <property type="entry name" value="Integrase_SAM-like_N"/>
</dbReference>
<dbReference type="Pfam" id="PF02899">
    <property type="entry name" value="Phage_int_SAM_1"/>
    <property type="match status" value="1"/>
</dbReference>
<evidence type="ECO:0000256" key="2">
    <source>
        <dbReference type="ARBA" id="ARBA00022908"/>
    </source>
</evidence>
<sequence length="480" mass="55383">MNSQARKIILPRFKITEIAEEIDSASNKVVIEVGAKKKTYYIRPKLAPAEASYREGEARWNPTQFNAYPVILQSDGSPWAEANLFILSGIVGRVHPNISTFLSLADDLTAYLRFIEEKDLDWITFPSQKIFRPTYRFNGYLRTAINAGELAASTAKRRMSSVIRFYRWLIEEGLLVPEHLPWKEGDRYVQFEGHYGEKRAKRVITTDISINVPLQDDPYNGYITDGEKLRPLPQHEQEWLLDALLHLGNTEMTLIHLFSLVTGARIQTVLTFRVHHVLKDHVPDAEGLIRYPVGPGTGINTKNNKKLILHIPAWFYEKLQIYASSERAKKRRIRAVGGDNENQYLFLSIRGAPMYSAKEDRTHEMEKGLRHEKNGQAVRQFISTYIIPYIREKQNASGFHYRPHDLRATYGMNLVDSLEDLVDSGKITKTRQFDLVRSRLGHTSIATTERYLDFRSRLHVARAVQDEWETRIKKMSEALI</sequence>
<dbReference type="PROSITE" id="PS51898">
    <property type="entry name" value="TYR_RECOMBINASE"/>
    <property type="match status" value="1"/>
</dbReference>
<feature type="domain" description="Core-binding (CB)" evidence="7">
    <location>
        <begin position="74"/>
        <end position="170"/>
    </location>
</feature>
<dbReference type="InterPro" id="IPR010998">
    <property type="entry name" value="Integrase_recombinase_N"/>
</dbReference>
<feature type="domain" description="Tyr recombinase" evidence="6">
    <location>
        <begin position="227"/>
        <end position="465"/>
    </location>
</feature>
<dbReference type="SUPFAM" id="SSF56349">
    <property type="entry name" value="DNA breaking-rejoining enzymes"/>
    <property type="match status" value="1"/>
</dbReference>
<protein>
    <submittedName>
        <fullName evidence="8">Site-specific integrase</fullName>
    </submittedName>
</protein>
<dbReference type="Proteomes" id="UP001225596">
    <property type="component" value="Unassembled WGS sequence"/>
</dbReference>
<dbReference type="InterPro" id="IPR011010">
    <property type="entry name" value="DNA_brk_join_enz"/>
</dbReference>
<evidence type="ECO:0000256" key="4">
    <source>
        <dbReference type="ARBA" id="ARBA00023172"/>
    </source>
</evidence>
<organism evidence="8 9">
    <name type="scientific">Keguizhuia sedimenti</name>
    <dbReference type="NCBI Taxonomy" id="3064264"/>
    <lineage>
        <taxon>Bacteria</taxon>
        <taxon>Pseudomonadati</taxon>
        <taxon>Pseudomonadota</taxon>
        <taxon>Betaproteobacteria</taxon>
        <taxon>Burkholderiales</taxon>
        <taxon>Oxalobacteraceae</taxon>
        <taxon>Keguizhuia</taxon>
    </lineage>
</organism>
<evidence type="ECO:0000313" key="9">
    <source>
        <dbReference type="Proteomes" id="UP001225596"/>
    </source>
</evidence>